<evidence type="ECO:0000256" key="6">
    <source>
        <dbReference type="ARBA" id="ARBA00022759"/>
    </source>
</evidence>
<keyword evidence="6 13" id="KW-0255">Endonuclease</keyword>
<evidence type="ECO:0000256" key="3">
    <source>
        <dbReference type="ARBA" id="ARBA00010015"/>
    </source>
</evidence>
<sequence length="381" mass="42703">MSASEPVQMGRKRPVPACPNPLFLKWLTELRDEAKEKGLKIQYVYQKAINSLNKYPLPLRDAREAKILQNFGDGICKILDSKLQQHYRECGEDIALSKEASSPAVPSDDKSPRASRKDQKLERAVTKRKKREYMPQKGSGGYAVLLALYRHSQTAGSKGFMFKMELQAQAQHLCHKSFTVPELGSKYAAWSAVATLVKRNLLMKTHNPARYSLTEEGVSLAQRLHSAACDSKPPLEDKDDDKEEEEGCPVTVDLTVSEEEEEDGEGRLAPSCEAASGGRLLAGTFDIVLCVDVSETTGGSSHQCKQELVTELRRQRIDFDVRKLHVGDFLWVAREKVTPASGHSRTGAERELVLDYIIERKRIDDLCGSIIDGRFREQKVR</sequence>
<keyword evidence="7 13" id="KW-0227">DNA damage</keyword>
<dbReference type="Gene3D" id="1.10.150.110">
    <property type="entry name" value="DNA polymerase beta, N-terminal domain-like"/>
    <property type="match status" value="1"/>
</dbReference>
<feature type="region of interest" description="Disordered" evidence="14">
    <location>
        <begin position="229"/>
        <end position="251"/>
    </location>
</feature>
<dbReference type="InterPro" id="IPR036388">
    <property type="entry name" value="WH-like_DNA-bd_sf"/>
</dbReference>
<evidence type="ECO:0000256" key="14">
    <source>
        <dbReference type="SAM" id="MobiDB-lite"/>
    </source>
</evidence>
<feature type="domain" description="ERCC4" evidence="15">
    <location>
        <begin position="288"/>
        <end position="381"/>
    </location>
</feature>
<dbReference type="GO" id="GO:0031573">
    <property type="term" value="P:mitotic intra-S DNA damage checkpoint signaling"/>
    <property type="evidence" value="ECO:0007669"/>
    <property type="project" value="TreeGrafter"/>
</dbReference>
<feature type="region of interest" description="Disordered" evidence="14">
    <location>
        <begin position="98"/>
        <end position="133"/>
    </location>
</feature>
<keyword evidence="12 13" id="KW-0539">Nucleus</keyword>
<dbReference type="GO" id="GO:0000712">
    <property type="term" value="P:resolution of meiotic recombination intermediates"/>
    <property type="evidence" value="ECO:0007669"/>
    <property type="project" value="TreeGrafter"/>
</dbReference>
<protein>
    <recommendedName>
        <fullName evidence="13">Crossover junction endonuclease MUS81</fullName>
        <ecNumber evidence="13">3.1.22.-</ecNumber>
    </recommendedName>
</protein>
<evidence type="ECO:0000256" key="5">
    <source>
        <dbReference type="ARBA" id="ARBA00022723"/>
    </source>
</evidence>
<dbReference type="GO" id="GO:0003677">
    <property type="term" value="F:DNA binding"/>
    <property type="evidence" value="ECO:0007669"/>
    <property type="project" value="UniProtKB-UniRule"/>
</dbReference>
<evidence type="ECO:0000313" key="16">
    <source>
        <dbReference type="Ensembl" id="ENSHCOP00000025622.1"/>
    </source>
</evidence>
<dbReference type="EC" id="3.1.22.-" evidence="13"/>
<dbReference type="GO" id="GO:0005634">
    <property type="term" value="C:nucleus"/>
    <property type="evidence" value="ECO:0007669"/>
    <property type="project" value="UniProtKB-SubCell"/>
</dbReference>
<evidence type="ECO:0000259" key="15">
    <source>
        <dbReference type="SMART" id="SM00891"/>
    </source>
</evidence>
<evidence type="ECO:0000256" key="7">
    <source>
        <dbReference type="ARBA" id="ARBA00022763"/>
    </source>
</evidence>
<dbReference type="InterPro" id="IPR027421">
    <property type="entry name" value="DNA_pol_lamdba_lyase_dom_sf"/>
</dbReference>
<dbReference type="GeneTree" id="ENSGT00390000005498"/>
<evidence type="ECO:0000256" key="8">
    <source>
        <dbReference type="ARBA" id="ARBA00022801"/>
    </source>
</evidence>
<dbReference type="GO" id="GO:0000727">
    <property type="term" value="P:double-strand break repair via break-induced replication"/>
    <property type="evidence" value="ECO:0007669"/>
    <property type="project" value="UniProtKB-UniRule"/>
</dbReference>
<dbReference type="PANTHER" id="PTHR13451:SF0">
    <property type="entry name" value="CROSSOVER JUNCTION ENDONUCLEASE MUS81"/>
    <property type="match status" value="1"/>
</dbReference>
<dbReference type="InterPro" id="IPR006166">
    <property type="entry name" value="ERCC4_domain"/>
</dbReference>
<dbReference type="Pfam" id="PF21136">
    <property type="entry name" value="WHD_MUS81"/>
    <property type="match status" value="1"/>
</dbReference>
<keyword evidence="9 13" id="KW-0460">Magnesium</keyword>
<keyword evidence="11 13" id="KW-0234">DNA repair</keyword>
<dbReference type="InterPro" id="IPR047417">
    <property type="entry name" value="WHD_MUS81"/>
</dbReference>
<keyword evidence="5 13" id="KW-0479">Metal-binding</keyword>
<dbReference type="SMART" id="SM00891">
    <property type="entry name" value="ERCC4"/>
    <property type="match status" value="1"/>
</dbReference>
<comment type="similarity">
    <text evidence="3 13">Belongs to the XPF family.</text>
</comment>
<accession>A0A3Q2Z2B7</accession>
<dbReference type="GO" id="GO:0048476">
    <property type="term" value="C:Holliday junction resolvase complex"/>
    <property type="evidence" value="ECO:0007669"/>
    <property type="project" value="UniProtKB-UniRule"/>
</dbReference>
<keyword evidence="10 13" id="KW-0233">DNA recombination</keyword>
<evidence type="ECO:0000313" key="17">
    <source>
        <dbReference type="Proteomes" id="UP000264820"/>
    </source>
</evidence>
<dbReference type="Proteomes" id="UP000264820">
    <property type="component" value="Unplaced"/>
</dbReference>
<dbReference type="STRING" id="109280.ENSHCOP00000025622"/>
<evidence type="ECO:0000256" key="4">
    <source>
        <dbReference type="ARBA" id="ARBA00022722"/>
    </source>
</evidence>
<keyword evidence="17" id="KW-1185">Reference proteome</keyword>
<evidence type="ECO:0000256" key="11">
    <source>
        <dbReference type="ARBA" id="ARBA00023204"/>
    </source>
</evidence>
<evidence type="ECO:0000256" key="12">
    <source>
        <dbReference type="ARBA" id="ARBA00023242"/>
    </source>
</evidence>
<dbReference type="CDD" id="cd21036">
    <property type="entry name" value="WH_MUS81"/>
    <property type="match status" value="1"/>
</dbReference>
<name>A0A3Q2Z2B7_HIPCM</name>
<dbReference type="AlphaFoldDB" id="A0A3Q2Z2B7"/>
<dbReference type="CDD" id="cd20074">
    <property type="entry name" value="XPF_nuclease_Mus81"/>
    <property type="match status" value="1"/>
</dbReference>
<dbReference type="InterPro" id="IPR011335">
    <property type="entry name" value="Restrct_endonuc-II-like"/>
</dbReference>
<evidence type="ECO:0000256" key="1">
    <source>
        <dbReference type="ARBA" id="ARBA00001946"/>
    </source>
</evidence>
<dbReference type="GO" id="GO:0006308">
    <property type="term" value="P:DNA catabolic process"/>
    <property type="evidence" value="ECO:0007669"/>
    <property type="project" value="UniProtKB-UniRule"/>
</dbReference>
<reference evidence="16" key="2">
    <citation type="submission" date="2025-09" db="UniProtKB">
        <authorList>
            <consortium name="Ensembl"/>
        </authorList>
    </citation>
    <scope>IDENTIFICATION</scope>
</reference>
<dbReference type="GO" id="GO:0046872">
    <property type="term" value="F:metal ion binding"/>
    <property type="evidence" value="ECO:0007669"/>
    <property type="project" value="UniProtKB-UniRule"/>
</dbReference>
<proteinExistence type="inferred from homology"/>
<dbReference type="OMA" id="NNFFVQQ"/>
<dbReference type="PANTHER" id="PTHR13451">
    <property type="entry name" value="CLASS II CROSSOVER JUNCTION ENDONUCLEASE MUS81"/>
    <property type="match status" value="1"/>
</dbReference>
<dbReference type="FunFam" id="1.10.10.10:FF:000307">
    <property type="entry name" value="Crossover junction endonuclease MUS81"/>
    <property type="match status" value="1"/>
</dbReference>
<dbReference type="Pfam" id="PF02732">
    <property type="entry name" value="ERCC4"/>
    <property type="match status" value="1"/>
</dbReference>
<dbReference type="InterPro" id="IPR033309">
    <property type="entry name" value="Mus81"/>
</dbReference>
<dbReference type="Ensembl" id="ENSHCOT00000020005.1">
    <property type="protein sequence ID" value="ENSHCOP00000025622.1"/>
    <property type="gene ID" value="ENSHCOG00000015870.1"/>
</dbReference>
<reference evidence="16" key="1">
    <citation type="submission" date="2025-08" db="UniProtKB">
        <authorList>
            <consortium name="Ensembl"/>
        </authorList>
    </citation>
    <scope>IDENTIFICATION</scope>
</reference>
<dbReference type="Pfam" id="PF14716">
    <property type="entry name" value="HHH_8"/>
    <property type="match status" value="1"/>
</dbReference>
<dbReference type="GO" id="GO:0048257">
    <property type="term" value="F:3'-flap endonuclease activity"/>
    <property type="evidence" value="ECO:0007669"/>
    <property type="project" value="TreeGrafter"/>
</dbReference>
<feature type="compositionally biased region" description="Acidic residues" evidence="14">
    <location>
        <begin position="237"/>
        <end position="247"/>
    </location>
</feature>
<keyword evidence="8 13" id="KW-0378">Hydrolase</keyword>
<dbReference type="SUPFAM" id="SSF47802">
    <property type="entry name" value="DNA polymerase beta, N-terminal domain-like"/>
    <property type="match status" value="1"/>
</dbReference>
<evidence type="ECO:0000256" key="10">
    <source>
        <dbReference type="ARBA" id="ARBA00023172"/>
    </source>
</evidence>
<dbReference type="SUPFAM" id="SSF52980">
    <property type="entry name" value="Restriction endonuclease-like"/>
    <property type="match status" value="1"/>
</dbReference>
<evidence type="ECO:0000256" key="9">
    <source>
        <dbReference type="ARBA" id="ARBA00022842"/>
    </source>
</evidence>
<dbReference type="GO" id="GO:0031297">
    <property type="term" value="P:replication fork processing"/>
    <property type="evidence" value="ECO:0007669"/>
    <property type="project" value="UniProtKB-ARBA"/>
</dbReference>
<comment type="cofactor">
    <cofactor evidence="1 13">
        <name>Mg(2+)</name>
        <dbReference type="ChEBI" id="CHEBI:18420"/>
    </cofactor>
</comment>
<comment type="subunit">
    <text evidence="13">Interacts with EME1.</text>
</comment>
<dbReference type="FunFam" id="1.10.150.110:FF:000001">
    <property type="entry name" value="Putative Crossover junction endonuclease MUS81"/>
    <property type="match status" value="1"/>
</dbReference>
<comment type="subcellular location">
    <subcellularLocation>
        <location evidence="2 13">Nucleus</location>
    </subcellularLocation>
</comment>
<feature type="compositionally biased region" description="Basic and acidic residues" evidence="14">
    <location>
        <begin position="107"/>
        <end position="125"/>
    </location>
</feature>
<dbReference type="InterPro" id="IPR047416">
    <property type="entry name" value="XPF_nuclease_Mus81"/>
</dbReference>
<comment type="function">
    <text evidence="13">Interacts with EME1 to form a DNA structure-specific endonuclease with substrate preference for branched DNA structures with a 5'-end at the branch nick. Typical substrates include 3'-flap structures, D-loops, replication forks and nicked Holliday junctions. May be required in mitosis for the processing of stalled or collapsed replication fork intermediates. May be required in meiosis for the repair of meiosis-specific double strand breaks subsequent to single-end invasion (SEI).</text>
</comment>
<keyword evidence="4 13" id="KW-0540">Nuclease</keyword>
<evidence type="ECO:0000256" key="13">
    <source>
        <dbReference type="RuleBase" id="RU369042"/>
    </source>
</evidence>
<dbReference type="InterPro" id="IPR010996">
    <property type="entry name" value="HHH_MUS81"/>
</dbReference>
<dbReference type="Gene3D" id="1.10.10.10">
    <property type="entry name" value="Winged helix-like DNA-binding domain superfamily/Winged helix DNA-binding domain"/>
    <property type="match status" value="1"/>
</dbReference>
<evidence type="ECO:0000256" key="2">
    <source>
        <dbReference type="ARBA" id="ARBA00004123"/>
    </source>
</evidence>
<dbReference type="Gene3D" id="3.40.50.10130">
    <property type="match status" value="1"/>
</dbReference>
<organism evidence="16 17">
    <name type="scientific">Hippocampus comes</name>
    <name type="common">Tiger tail seahorse</name>
    <dbReference type="NCBI Taxonomy" id="109280"/>
    <lineage>
        <taxon>Eukaryota</taxon>
        <taxon>Metazoa</taxon>
        <taxon>Chordata</taxon>
        <taxon>Craniata</taxon>
        <taxon>Vertebrata</taxon>
        <taxon>Euteleostomi</taxon>
        <taxon>Actinopterygii</taxon>
        <taxon>Neopterygii</taxon>
        <taxon>Teleostei</taxon>
        <taxon>Neoteleostei</taxon>
        <taxon>Acanthomorphata</taxon>
        <taxon>Syngnathiaria</taxon>
        <taxon>Syngnathiformes</taxon>
        <taxon>Syngnathoidei</taxon>
        <taxon>Syngnathidae</taxon>
        <taxon>Hippocampus</taxon>
    </lineage>
</organism>
<dbReference type="GO" id="GO:0008821">
    <property type="term" value="F:crossover junction DNA endonuclease activity"/>
    <property type="evidence" value="ECO:0007669"/>
    <property type="project" value="UniProtKB-UniRule"/>
</dbReference>